<accession>A0A6C0C950</accession>
<protein>
    <submittedName>
        <fullName evidence="1">Uncharacterized protein</fullName>
    </submittedName>
</protein>
<reference evidence="1" key="1">
    <citation type="journal article" date="2020" name="Nature">
        <title>Giant virus diversity and host interactions through global metagenomics.</title>
        <authorList>
            <person name="Schulz F."/>
            <person name="Roux S."/>
            <person name="Paez-Espino D."/>
            <person name="Jungbluth S."/>
            <person name="Walsh D.A."/>
            <person name="Denef V.J."/>
            <person name="McMahon K.D."/>
            <person name="Konstantinidis K.T."/>
            <person name="Eloe-Fadrosh E.A."/>
            <person name="Kyrpides N.C."/>
            <person name="Woyke T."/>
        </authorList>
    </citation>
    <scope>NUCLEOTIDE SEQUENCE</scope>
    <source>
        <strain evidence="1">GVMAG-M-3300020192-26</strain>
    </source>
</reference>
<dbReference type="AlphaFoldDB" id="A0A6C0C950"/>
<dbReference type="EMBL" id="MN739353">
    <property type="protein sequence ID" value="QHT00189.1"/>
    <property type="molecule type" value="Genomic_DNA"/>
</dbReference>
<organism evidence="1">
    <name type="scientific">viral metagenome</name>
    <dbReference type="NCBI Taxonomy" id="1070528"/>
    <lineage>
        <taxon>unclassified sequences</taxon>
        <taxon>metagenomes</taxon>
        <taxon>organismal metagenomes</taxon>
    </lineage>
</organism>
<sequence>MSTIPGTIKKIASDIQYTSGELIKLLLQKSMKPPLYPNTHINAIGKYTYYLSNECLGWTDNIITSFKVTPKPIKQHNLNKLPVAFSPRERIALDEALASNDYIPTAYRLFTEFVDPQSIMEIIANQKFANTYTCSVLYTDSWKQLTSIGEDIVDQTDPEISMFNTARMSTAKLRVNLFTLERDLRYLADRYPEMYFSYISMILLINSVDQSDMEWVIYLIGNLSFISWDQFTPVTQGRFINVLGDDFIDAFLSNELITVLLQAGVGELILTSSYMYSLLKMLYVVFGYNEFIIKAIITPCDIFIDKTNCPVLDNMPPNVKGNECIYDFIDIFYDMYPTINELIVGSMDVPLECELVSCATIPPFYFGLESIPQYLWRFGTFSYCAYKDYVASKIKFNSVGTNINNKINLMETF</sequence>
<proteinExistence type="predicted"/>
<name>A0A6C0C950_9ZZZZ</name>
<evidence type="ECO:0000313" key="1">
    <source>
        <dbReference type="EMBL" id="QHT00189.1"/>
    </source>
</evidence>